<sequence>MRRHPDRTPDGGPELEGSHERLDGQSCNLRGTGMIAERLWGMKSLCHCKICAVCLVVVRVQTEWGTRSTILSAITSVPLAHICPHATVSTTDANSAYTQTAYPTLRRHARCWLDDGSLIVRAQDEIRIYKVHGTLLDRHPKILALLRPSSNGNDNNLQTVEGMVVVHIPGVRGEDFEALLEHSYHDAPLNDSSSFPKVASILRASSNPARFLQEYTHSRALVSRICLRWVRKSPSRPSMLKRLLRSRYAKHYTTASQPIRTITTRIPLISYFTPILFHMALYGRPSGEVDAARYSDRAG</sequence>
<gene>
    <name evidence="1" type="ORF">NUW54_g1652</name>
</gene>
<protein>
    <submittedName>
        <fullName evidence="1">Uncharacterized protein</fullName>
    </submittedName>
</protein>
<reference evidence="1" key="1">
    <citation type="submission" date="2022-08" db="EMBL/GenBank/DDBJ databases">
        <title>Genome Sequence of Pycnoporus sanguineus.</title>
        <authorList>
            <person name="Buettner E."/>
        </authorList>
    </citation>
    <scope>NUCLEOTIDE SEQUENCE</scope>
    <source>
        <strain evidence="1">CG-C14</strain>
    </source>
</reference>
<keyword evidence="2" id="KW-1185">Reference proteome</keyword>
<organism evidence="1 2">
    <name type="scientific">Trametes sanguinea</name>
    <dbReference type="NCBI Taxonomy" id="158606"/>
    <lineage>
        <taxon>Eukaryota</taxon>
        <taxon>Fungi</taxon>
        <taxon>Dikarya</taxon>
        <taxon>Basidiomycota</taxon>
        <taxon>Agaricomycotina</taxon>
        <taxon>Agaricomycetes</taxon>
        <taxon>Polyporales</taxon>
        <taxon>Polyporaceae</taxon>
        <taxon>Trametes</taxon>
    </lineage>
</organism>
<proteinExistence type="predicted"/>
<name>A0ACC1Q761_9APHY</name>
<evidence type="ECO:0000313" key="1">
    <source>
        <dbReference type="EMBL" id="KAJ3013213.1"/>
    </source>
</evidence>
<dbReference type="Proteomes" id="UP001144978">
    <property type="component" value="Unassembled WGS sequence"/>
</dbReference>
<accession>A0ACC1Q761</accession>
<comment type="caution">
    <text evidence="1">The sequence shown here is derived from an EMBL/GenBank/DDBJ whole genome shotgun (WGS) entry which is preliminary data.</text>
</comment>
<dbReference type="EMBL" id="JANSHE010000283">
    <property type="protein sequence ID" value="KAJ3013213.1"/>
    <property type="molecule type" value="Genomic_DNA"/>
</dbReference>
<evidence type="ECO:0000313" key="2">
    <source>
        <dbReference type="Proteomes" id="UP001144978"/>
    </source>
</evidence>